<sequence>MTKKYQHILFATDLNDKNLAPIENAQQIAKSFDAKFSLLHVIRTMATTYGYIGDYNLEKQLVEQANNAMKKLGAQFDIDQKDLHIVQGYPKEDIIRFSDENDVDLIILNGHSHNFIGALGSTANSVANRATCDILILAEGKK</sequence>
<dbReference type="EMBL" id="MDTU01000001">
    <property type="protein sequence ID" value="ODN41858.1"/>
    <property type="molecule type" value="Genomic_DNA"/>
</dbReference>
<evidence type="ECO:0000313" key="4">
    <source>
        <dbReference type="EMBL" id="ODN41858.1"/>
    </source>
</evidence>
<dbReference type="RefSeq" id="WP_069311660.1">
    <property type="nucleotide sequence ID" value="NZ_MDTU01000001.1"/>
</dbReference>
<reference evidence="4 5" key="1">
    <citation type="submission" date="2016-08" db="EMBL/GenBank/DDBJ databases">
        <title>Draft genome sequence of Candidatus Piscirickettsia litoralis, from seawater.</title>
        <authorList>
            <person name="Wan X."/>
            <person name="Lee A.J."/>
            <person name="Hou S."/>
            <person name="Donachie S.P."/>
        </authorList>
    </citation>
    <scope>NUCLEOTIDE SEQUENCE [LARGE SCALE GENOMIC DNA]</scope>
    <source>
        <strain evidence="4 5">Y2</strain>
    </source>
</reference>
<dbReference type="PANTHER" id="PTHR46268:SF6">
    <property type="entry name" value="UNIVERSAL STRESS PROTEIN UP12"/>
    <property type="match status" value="1"/>
</dbReference>
<proteinExistence type="inferred from homology"/>
<accession>A0ABX3A2J7</accession>
<keyword evidence="5" id="KW-1185">Reference proteome</keyword>
<comment type="subcellular location">
    <subcellularLocation>
        <location evidence="2">Cytoplasm</location>
    </subcellularLocation>
</comment>
<evidence type="ECO:0000256" key="2">
    <source>
        <dbReference type="PIRNR" id="PIRNR006276"/>
    </source>
</evidence>
<keyword evidence="2" id="KW-0963">Cytoplasm</keyword>
<dbReference type="Proteomes" id="UP000094329">
    <property type="component" value="Unassembled WGS sequence"/>
</dbReference>
<dbReference type="InterPro" id="IPR006015">
    <property type="entry name" value="Universal_stress_UspA"/>
</dbReference>
<name>A0ABX3A2J7_9GAMM</name>
<feature type="domain" description="UspA" evidence="3">
    <location>
        <begin position="5"/>
        <end position="136"/>
    </location>
</feature>
<organism evidence="4 5">
    <name type="scientific">Piscirickettsia litoralis</name>
    <dbReference type="NCBI Taxonomy" id="1891921"/>
    <lineage>
        <taxon>Bacteria</taxon>
        <taxon>Pseudomonadati</taxon>
        <taxon>Pseudomonadota</taxon>
        <taxon>Gammaproteobacteria</taxon>
        <taxon>Thiotrichales</taxon>
        <taxon>Piscirickettsiaceae</taxon>
        <taxon>Piscirickettsia</taxon>
    </lineage>
</organism>
<evidence type="ECO:0000313" key="5">
    <source>
        <dbReference type="Proteomes" id="UP000094329"/>
    </source>
</evidence>
<evidence type="ECO:0000259" key="3">
    <source>
        <dbReference type="Pfam" id="PF00582"/>
    </source>
</evidence>
<comment type="caution">
    <text evidence="4">The sequence shown here is derived from an EMBL/GenBank/DDBJ whole genome shotgun (WGS) entry which is preliminary data.</text>
</comment>
<protein>
    <recommendedName>
        <fullName evidence="2">Universal stress protein</fullName>
    </recommendedName>
</protein>
<evidence type="ECO:0000256" key="1">
    <source>
        <dbReference type="ARBA" id="ARBA00008791"/>
    </source>
</evidence>
<dbReference type="Gene3D" id="3.40.50.620">
    <property type="entry name" value="HUPs"/>
    <property type="match status" value="1"/>
</dbReference>
<dbReference type="InterPro" id="IPR014729">
    <property type="entry name" value="Rossmann-like_a/b/a_fold"/>
</dbReference>
<dbReference type="Pfam" id="PF00582">
    <property type="entry name" value="Usp"/>
    <property type="match status" value="1"/>
</dbReference>
<dbReference type="PIRSF" id="PIRSF006276">
    <property type="entry name" value="UspA"/>
    <property type="match status" value="1"/>
</dbReference>
<dbReference type="PANTHER" id="PTHR46268">
    <property type="entry name" value="STRESS RESPONSE PROTEIN NHAX"/>
    <property type="match status" value="1"/>
</dbReference>
<dbReference type="InterPro" id="IPR006016">
    <property type="entry name" value="UspA"/>
</dbReference>
<dbReference type="SUPFAM" id="SSF52402">
    <property type="entry name" value="Adenine nucleotide alpha hydrolases-like"/>
    <property type="match status" value="1"/>
</dbReference>
<gene>
    <name evidence="4" type="ORF">BGC07_01305</name>
</gene>
<comment type="similarity">
    <text evidence="1 2">Belongs to the universal stress protein A family.</text>
</comment>